<reference evidence="7" key="1">
    <citation type="journal article" date="2019" name="Int. J. Syst. Evol. Microbiol.">
        <title>The Global Catalogue of Microorganisms (GCM) 10K type strain sequencing project: providing services to taxonomists for standard genome sequencing and annotation.</title>
        <authorList>
            <consortium name="The Broad Institute Genomics Platform"/>
            <consortium name="The Broad Institute Genome Sequencing Center for Infectious Disease"/>
            <person name="Wu L."/>
            <person name="Ma J."/>
        </authorList>
    </citation>
    <scope>NUCLEOTIDE SEQUENCE [LARGE SCALE GENOMIC DNA]</scope>
    <source>
        <strain evidence="7">CCM 8391</strain>
    </source>
</reference>
<keyword evidence="7" id="KW-1185">Reference proteome</keyword>
<comment type="caution">
    <text evidence="6">The sequence shown here is derived from an EMBL/GenBank/DDBJ whole genome shotgun (WGS) entry which is preliminary data.</text>
</comment>
<evidence type="ECO:0000256" key="2">
    <source>
        <dbReference type="ARBA" id="ARBA00023125"/>
    </source>
</evidence>
<dbReference type="InterPro" id="IPR001647">
    <property type="entry name" value="HTH_TetR"/>
</dbReference>
<dbReference type="Gene3D" id="1.10.10.60">
    <property type="entry name" value="Homeodomain-like"/>
    <property type="match status" value="1"/>
</dbReference>
<gene>
    <name evidence="6" type="ORF">ACFQE5_04365</name>
</gene>
<evidence type="ECO:0000256" key="3">
    <source>
        <dbReference type="ARBA" id="ARBA00023163"/>
    </source>
</evidence>
<dbReference type="Proteomes" id="UP001596302">
    <property type="component" value="Unassembled WGS sequence"/>
</dbReference>
<keyword evidence="1" id="KW-0805">Transcription regulation</keyword>
<dbReference type="EMBL" id="JBHSQW010000009">
    <property type="protein sequence ID" value="MFC5993448.1"/>
    <property type="molecule type" value="Genomic_DNA"/>
</dbReference>
<feature type="domain" description="HTH tetR-type" evidence="5">
    <location>
        <begin position="33"/>
        <end position="93"/>
    </location>
</feature>
<dbReference type="PROSITE" id="PS50977">
    <property type="entry name" value="HTH_TETR_2"/>
    <property type="match status" value="1"/>
</dbReference>
<dbReference type="Gene3D" id="1.10.357.10">
    <property type="entry name" value="Tetracycline Repressor, domain 2"/>
    <property type="match status" value="1"/>
</dbReference>
<evidence type="ECO:0000256" key="1">
    <source>
        <dbReference type="ARBA" id="ARBA00023015"/>
    </source>
</evidence>
<keyword evidence="2 4" id="KW-0238">DNA-binding</keyword>
<dbReference type="PANTHER" id="PTHR30055">
    <property type="entry name" value="HTH-TYPE TRANSCRIPTIONAL REGULATOR RUTR"/>
    <property type="match status" value="1"/>
</dbReference>
<dbReference type="Pfam" id="PF00440">
    <property type="entry name" value="TetR_N"/>
    <property type="match status" value="1"/>
</dbReference>
<dbReference type="SUPFAM" id="SSF46689">
    <property type="entry name" value="Homeodomain-like"/>
    <property type="match status" value="1"/>
</dbReference>
<dbReference type="SUPFAM" id="SSF48498">
    <property type="entry name" value="Tetracyclin repressor-like, C-terminal domain"/>
    <property type="match status" value="1"/>
</dbReference>
<organism evidence="6 7">
    <name type="scientific">Pseudonocardia hispaniensis</name>
    <dbReference type="NCBI Taxonomy" id="904933"/>
    <lineage>
        <taxon>Bacteria</taxon>
        <taxon>Bacillati</taxon>
        <taxon>Actinomycetota</taxon>
        <taxon>Actinomycetes</taxon>
        <taxon>Pseudonocardiales</taxon>
        <taxon>Pseudonocardiaceae</taxon>
        <taxon>Pseudonocardia</taxon>
    </lineage>
</organism>
<evidence type="ECO:0000313" key="7">
    <source>
        <dbReference type="Proteomes" id="UP001596302"/>
    </source>
</evidence>
<dbReference type="PANTHER" id="PTHR30055:SF151">
    <property type="entry name" value="TRANSCRIPTIONAL REGULATORY PROTEIN"/>
    <property type="match status" value="1"/>
</dbReference>
<keyword evidence="3" id="KW-0804">Transcription</keyword>
<dbReference type="InterPro" id="IPR004111">
    <property type="entry name" value="Repressor_TetR_C"/>
</dbReference>
<dbReference type="Pfam" id="PF02909">
    <property type="entry name" value="TetR_C_1"/>
    <property type="match status" value="1"/>
</dbReference>
<evidence type="ECO:0000313" key="6">
    <source>
        <dbReference type="EMBL" id="MFC5993448.1"/>
    </source>
</evidence>
<sequence length="253" mass="26987">MSSDRSGAGDPDRTLALLWRDASAMPRRGPRQGLSIDAVVGAATRLADAEGLEAVTMRRVAHALGVAPMTLYTYVPGKAELLDLMLDAAYAAMPRTDTTGRPWQDRVVAIAEENRALFEAHPWAATISTSRPPLGPGQMAKYEHELRGLDGLGLSDVDVDAALAHLLGFVRLHARDAAQARAAQRDSAMNDEQWWALNAPLLARVLTADAYPTAARVGAAAGSAHGSTWSPDHAWDFGLRIVLAGLAALVERP</sequence>
<evidence type="ECO:0000256" key="4">
    <source>
        <dbReference type="PROSITE-ProRule" id="PRU00335"/>
    </source>
</evidence>
<evidence type="ECO:0000259" key="5">
    <source>
        <dbReference type="PROSITE" id="PS50977"/>
    </source>
</evidence>
<dbReference type="InterPro" id="IPR050109">
    <property type="entry name" value="HTH-type_TetR-like_transc_reg"/>
</dbReference>
<dbReference type="InterPro" id="IPR009057">
    <property type="entry name" value="Homeodomain-like_sf"/>
</dbReference>
<feature type="DNA-binding region" description="H-T-H motif" evidence="4">
    <location>
        <begin position="56"/>
        <end position="75"/>
    </location>
</feature>
<proteinExistence type="predicted"/>
<protein>
    <submittedName>
        <fullName evidence="6">TetR/AcrR family transcriptional regulator</fullName>
    </submittedName>
</protein>
<dbReference type="RefSeq" id="WP_379583017.1">
    <property type="nucleotide sequence ID" value="NZ_JBHSQW010000009.1"/>
</dbReference>
<accession>A0ABW1IY91</accession>
<dbReference type="InterPro" id="IPR036271">
    <property type="entry name" value="Tet_transcr_reg_TetR-rel_C_sf"/>
</dbReference>
<name>A0ABW1IY91_9PSEU</name>